<keyword evidence="3" id="KW-0731">Sigma factor</keyword>
<dbReference type="CDD" id="cd06171">
    <property type="entry name" value="Sigma70_r4"/>
    <property type="match status" value="1"/>
</dbReference>
<dbReference type="Gene3D" id="1.10.10.10">
    <property type="entry name" value="Winged helix-like DNA-binding domain superfamily/Winged helix DNA-binding domain"/>
    <property type="match status" value="1"/>
</dbReference>
<dbReference type="InterPro" id="IPR007627">
    <property type="entry name" value="RNA_pol_sigma70_r2"/>
</dbReference>
<dbReference type="InterPro" id="IPR013324">
    <property type="entry name" value="RNA_pol_sigma_r3/r4-like"/>
</dbReference>
<dbReference type="InterPro" id="IPR036388">
    <property type="entry name" value="WH-like_DNA-bd_sf"/>
</dbReference>
<keyword evidence="2" id="KW-0805">Transcription regulation</keyword>
<protein>
    <submittedName>
        <fullName evidence="8">RNA polymerase sigma factor</fullName>
    </submittedName>
</protein>
<dbReference type="GO" id="GO:0016987">
    <property type="term" value="F:sigma factor activity"/>
    <property type="evidence" value="ECO:0007669"/>
    <property type="project" value="UniProtKB-KW"/>
</dbReference>
<gene>
    <name evidence="8" type="primary">rpoE</name>
    <name evidence="8" type="ORF">E3A20_02100</name>
</gene>
<dbReference type="InterPro" id="IPR013325">
    <property type="entry name" value="RNA_pol_sigma_r2"/>
</dbReference>
<keyword evidence="4" id="KW-0238">DNA-binding</keyword>
<evidence type="ECO:0000256" key="2">
    <source>
        <dbReference type="ARBA" id="ARBA00023015"/>
    </source>
</evidence>
<reference evidence="8 9" key="1">
    <citation type="submission" date="2019-08" db="EMBL/GenBank/DDBJ databases">
        <title>100 year-old enigma solved: identification of Planctomyces bekefii, the type genus and species of the phylum Planctomycetes.</title>
        <authorList>
            <person name="Svetlana D.N."/>
            <person name="Overmann J."/>
        </authorList>
    </citation>
    <scope>NUCLEOTIDE SEQUENCE [LARGE SCALE GENOMIC DNA]</scope>
    <source>
        <strain evidence="8">Phe10_nw2017</strain>
    </source>
</reference>
<sequence>MSAASASSLSPSAVFLEHEGWLRTVVSSRLGETDAVDDVMQNIAMAVVRQKAALSGVQRVGAWLYRIAVRQVLMYRRATGRRRKLLQRVQSDAGLAVDVAEPLGMMLQDETQDSVRRALGQLGELERQLLLLKYAEGWSYRQIAERLGVQEDTVEYRLMKARRTLRRQLSALNVEGLET</sequence>
<dbReference type="EMBL" id="SRHE01000020">
    <property type="protein sequence ID" value="TWW12303.1"/>
    <property type="molecule type" value="Genomic_DNA"/>
</dbReference>
<dbReference type="Pfam" id="PF04542">
    <property type="entry name" value="Sigma70_r2"/>
    <property type="match status" value="1"/>
</dbReference>
<dbReference type="PANTHER" id="PTHR43133">
    <property type="entry name" value="RNA POLYMERASE ECF-TYPE SIGMA FACTO"/>
    <property type="match status" value="1"/>
</dbReference>
<evidence type="ECO:0000313" key="9">
    <source>
        <dbReference type="Proteomes" id="UP000321083"/>
    </source>
</evidence>
<evidence type="ECO:0000313" key="8">
    <source>
        <dbReference type="EMBL" id="TWW12303.1"/>
    </source>
</evidence>
<dbReference type="Gene3D" id="1.10.1740.10">
    <property type="match status" value="1"/>
</dbReference>
<dbReference type="GO" id="GO:0003677">
    <property type="term" value="F:DNA binding"/>
    <property type="evidence" value="ECO:0007669"/>
    <property type="project" value="UniProtKB-KW"/>
</dbReference>
<keyword evidence="5" id="KW-0804">Transcription</keyword>
<evidence type="ECO:0000259" key="6">
    <source>
        <dbReference type="Pfam" id="PF04542"/>
    </source>
</evidence>
<comment type="caution">
    <text evidence="8">The sequence shown here is derived from an EMBL/GenBank/DDBJ whole genome shotgun (WGS) entry which is preliminary data.</text>
</comment>
<dbReference type="Proteomes" id="UP000321083">
    <property type="component" value="Unassembled WGS sequence"/>
</dbReference>
<evidence type="ECO:0000256" key="4">
    <source>
        <dbReference type="ARBA" id="ARBA00023125"/>
    </source>
</evidence>
<dbReference type="Pfam" id="PF08281">
    <property type="entry name" value="Sigma70_r4_2"/>
    <property type="match status" value="1"/>
</dbReference>
<dbReference type="InterPro" id="IPR014284">
    <property type="entry name" value="RNA_pol_sigma-70_dom"/>
</dbReference>
<dbReference type="InterPro" id="IPR013249">
    <property type="entry name" value="RNA_pol_sigma70_r4_t2"/>
</dbReference>
<dbReference type="SUPFAM" id="SSF88659">
    <property type="entry name" value="Sigma3 and sigma4 domains of RNA polymerase sigma factors"/>
    <property type="match status" value="1"/>
</dbReference>
<evidence type="ECO:0000256" key="5">
    <source>
        <dbReference type="ARBA" id="ARBA00023163"/>
    </source>
</evidence>
<feature type="domain" description="RNA polymerase sigma-70 region 2" evidence="6">
    <location>
        <begin position="15"/>
        <end position="81"/>
    </location>
</feature>
<evidence type="ECO:0000256" key="1">
    <source>
        <dbReference type="ARBA" id="ARBA00010641"/>
    </source>
</evidence>
<proteinExistence type="inferred from homology"/>
<dbReference type="NCBIfam" id="TIGR02937">
    <property type="entry name" value="sigma70-ECF"/>
    <property type="match status" value="1"/>
</dbReference>
<dbReference type="GO" id="GO:0006352">
    <property type="term" value="P:DNA-templated transcription initiation"/>
    <property type="evidence" value="ECO:0007669"/>
    <property type="project" value="InterPro"/>
</dbReference>
<dbReference type="PANTHER" id="PTHR43133:SF8">
    <property type="entry name" value="RNA POLYMERASE SIGMA FACTOR HI_1459-RELATED"/>
    <property type="match status" value="1"/>
</dbReference>
<keyword evidence="9" id="KW-1185">Reference proteome</keyword>
<comment type="similarity">
    <text evidence="1">Belongs to the sigma-70 factor family. ECF subfamily.</text>
</comment>
<evidence type="ECO:0000256" key="3">
    <source>
        <dbReference type="ARBA" id="ARBA00023082"/>
    </source>
</evidence>
<accession>A0A5C6MH72</accession>
<feature type="domain" description="RNA polymerase sigma factor 70 region 4 type 2" evidence="7">
    <location>
        <begin position="113"/>
        <end position="165"/>
    </location>
</feature>
<reference evidence="8 9" key="2">
    <citation type="submission" date="2019-08" db="EMBL/GenBank/DDBJ databases">
        <authorList>
            <person name="Henke P."/>
        </authorList>
    </citation>
    <scope>NUCLEOTIDE SEQUENCE [LARGE SCALE GENOMIC DNA]</scope>
    <source>
        <strain evidence="8">Phe10_nw2017</strain>
    </source>
</reference>
<dbReference type="SUPFAM" id="SSF88946">
    <property type="entry name" value="Sigma2 domain of RNA polymerase sigma factors"/>
    <property type="match status" value="1"/>
</dbReference>
<dbReference type="InterPro" id="IPR039425">
    <property type="entry name" value="RNA_pol_sigma-70-like"/>
</dbReference>
<dbReference type="AlphaFoldDB" id="A0A5C6MH72"/>
<name>A0A5C6MH72_9PLAN</name>
<organism evidence="8 9">
    <name type="scientific">Planctomyces bekefii</name>
    <dbReference type="NCBI Taxonomy" id="1653850"/>
    <lineage>
        <taxon>Bacteria</taxon>
        <taxon>Pseudomonadati</taxon>
        <taxon>Planctomycetota</taxon>
        <taxon>Planctomycetia</taxon>
        <taxon>Planctomycetales</taxon>
        <taxon>Planctomycetaceae</taxon>
        <taxon>Planctomyces</taxon>
    </lineage>
</organism>
<evidence type="ECO:0000259" key="7">
    <source>
        <dbReference type="Pfam" id="PF08281"/>
    </source>
</evidence>